<dbReference type="Gene3D" id="3.30.420.40">
    <property type="match status" value="1"/>
</dbReference>
<proteinExistence type="predicted"/>
<name>A0AA86PY96_9EUKA</name>
<comment type="caution">
    <text evidence="1">The sequence shown here is derived from an EMBL/GenBank/DDBJ whole genome shotgun (WGS) entry which is preliminary data.</text>
</comment>
<evidence type="ECO:0000313" key="3">
    <source>
        <dbReference type="Proteomes" id="UP001642409"/>
    </source>
</evidence>
<dbReference type="EMBL" id="CAXDID020000253">
    <property type="protein sequence ID" value="CAL6065056.1"/>
    <property type="molecule type" value="Genomic_DNA"/>
</dbReference>
<sequence>MSAPRSLREKGARTIIFNPHEIVSSIGIGSDVSPLTIPPLIAFKHNKASVYPTDNTPIKHYQQNRSRLNTIELNKIMAQAQRDKPQRADQLPQESSFELSRMDLLQAFQQFDTDFVYGKECYQISPDNNYYVHNLFSSGHLNFRLYGQIAISACQELLSNFLEHYTEQIIKAAHTHPYNPEVINYTEINAASQNIYGSSRRTLLKEGNIPLFHKKRQLNTEQFPLDFAQYIFVLVLPDDFDAGELKMWEEVVFDRLGFEGFQVFTQSQLANCYVGKSHGVLNVNLDLKRGYVQLSEPFQPVVARQYAVIQNTLFTLFQGFQYFVENCPELQSLKRMFGGVYDLKGFSFGAQDAVYASLSPELQTSVYECLLFQINKNIYDLFQSKIISLAEDENKQSTVQLNFPLAPDTPTSVLALKMSFALGWVGLATARLLFNVQAVPLQFASQLHLSISKFINYKLDPAAEQRDVQKTTKIQLTSDELKRVQFQNRDLIDDVNMVFVNQKNQNYMNQLQMKSKADIDDILTQFLFATYKNVKNNEQYLKEIGKNTAVNEMRVVNQEKDEEKTETQPQIVTEGSVAENLIKNLAENIYLTGIIGTGIGYLQETLIIKMQQKINQFKTEIADLATITFNINTDTYLNEYCKNKQQLVWVLAQIASISDGGIECALSKEEWEGIGSRAWIEKGSFWYPE</sequence>
<dbReference type="Proteomes" id="UP001642409">
    <property type="component" value="Unassembled WGS sequence"/>
</dbReference>
<accession>A0AA86PY96</accession>
<keyword evidence="3" id="KW-1185">Reference proteome</keyword>
<dbReference type="EMBL" id="CATOUU010000755">
    <property type="protein sequence ID" value="CAI9946008.1"/>
    <property type="molecule type" value="Genomic_DNA"/>
</dbReference>
<organism evidence="1">
    <name type="scientific">Hexamita inflata</name>
    <dbReference type="NCBI Taxonomy" id="28002"/>
    <lineage>
        <taxon>Eukaryota</taxon>
        <taxon>Metamonada</taxon>
        <taxon>Diplomonadida</taxon>
        <taxon>Hexamitidae</taxon>
        <taxon>Hexamitinae</taxon>
        <taxon>Hexamita</taxon>
    </lineage>
</organism>
<reference evidence="1" key="1">
    <citation type="submission" date="2023-06" db="EMBL/GenBank/DDBJ databases">
        <authorList>
            <person name="Kurt Z."/>
        </authorList>
    </citation>
    <scope>NUCLEOTIDE SEQUENCE</scope>
</reference>
<evidence type="ECO:0000313" key="2">
    <source>
        <dbReference type="EMBL" id="CAL6065056.1"/>
    </source>
</evidence>
<evidence type="ECO:0000313" key="1">
    <source>
        <dbReference type="EMBL" id="CAI9946008.1"/>
    </source>
</evidence>
<reference evidence="2 3" key="2">
    <citation type="submission" date="2024-07" db="EMBL/GenBank/DDBJ databases">
        <authorList>
            <person name="Akdeniz Z."/>
        </authorList>
    </citation>
    <scope>NUCLEOTIDE SEQUENCE [LARGE SCALE GENOMIC DNA]</scope>
</reference>
<dbReference type="AlphaFoldDB" id="A0AA86PY96"/>
<gene>
    <name evidence="1" type="ORF">HINF_LOCUS33653</name>
    <name evidence="2" type="ORF">HINF_LOCUS51656</name>
</gene>
<protein>
    <submittedName>
        <fullName evidence="1">Uncharacterized protein</fullName>
    </submittedName>
</protein>